<dbReference type="InterPro" id="IPR045337">
    <property type="entry name" value="MmgE_PrpD_C"/>
</dbReference>
<comment type="similarity">
    <text evidence="1">Belongs to the PrpD family.</text>
</comment>
<evidence type="ECO:0000256" key="1">
    <source>
        <dbReference type="ARBA" id="ARBA00006174"/>
    </source>
</evidence>
<organism evidence="4 5">
    <name type="scientific">Phyllobacterium phragmitis</name>
    <dbReference type="NCBI Taxonomy" id="2670329"/>
    <lineage>
        <taxon>Bacteria</taxon>
        <taxon>Pseudomonadati</taxon>
        <taxon>Pseudomonadota</taxon>
        <taxon>Alphaproteobacteria</taxon>
        <taxon>Hyphomicrobiales</taxon>
        <taxon>Phyllobacteriaceae</taxon>
        <taxon>Phyllobacterium</taxon>
    </lineage>
</organism>
<dbReference type="InterPro" id="IPR036148">
    <property type="entry name" value="MmgE/PrpD_sf"/>
</dbReference>
<dbReference type="PANTHER" id="PTHR16943:SF8">
    <property type="entry name" value="2-METHYLCITRATE DEHYDRATASE"/>
    <property type="match status" value="1"/>
</dbReference>
<keyword evidence="5" id="KW-1185">Reference proteome</keyword>
<dbReference type="InterPro" id="IPR042188">
    <property type="entry name" value="MmgE/PrpD_sf_2"/>
</dbReference>
<feature type="domain" description="MmgE/PrpD N-terminal" evidence="2">
    <location>
        <begin position="7"/>
        <end position="245"/>
    </location>
</feature>
<accession>A0A2S9ISW5</accession>
<name>A0A2S9ISW5_9HYPH</name>
<dbReference type="InterPro" id="IPR042183">
    <property type="entry name" value="MmgE/PrpD_sf_1"/>
</dbReference>
<dbReference type="Proteomes" id="UP000239434">
    <property type="component" value="Unassembled WGS sequence"/>
</dbReference>
<dbReference type="GO" id="GO:0016829">
    <property type="term" value="F:lyase activity"/>
    <property type="evidence" value="ECO:0007669"/>
    <property type="project" value="InterPro"/>
</dbReference>
<dbReference type="SUPFAM" id="SSF103378">
    <property type="entry name" value="2-methylcitrate dehydratase PrpD"/>
    <property type="match status" value="1"/>
</dbReference>
<evidence type="ECO:0000313" key="4">
    <source>
        <dbReference type="EMBL" id="PRD43614.1"/>
    </source>
</evidence>
<evidence type="ECO:0000313" key="5">
    <source>
        <dbReference type="Proteomes" id="UP000239434"/>
    </source>
</evidence>
<dbReference type="PANTHER" id="PTHR16943">
    <property type="entry name" value="2-METHYLCITRATE DEHYDRATASE-RELATED"/>
    <property type="match status" value="1"/>
</dbReference>
<dbReference type="RefSeq" id="WP_105741827.1">
    <property type="nucleotide sequence ID" value="NZ_PVBR01000006.1"/>
</dbReference>
<protein>
    <submittedName>
        <fullName evidence="4">MmgE/PrpD family protein</fullName>
    </submittedName>
</protein>
<evidence type="ECO:0000259" key="2">
    <source>
        <dbReference type="Pfam" id="PF03972"/>
    </source>
</evidence>
<dbReference type="Gene3D" id="1.10.4100.10">
    <property type="entry name" value="2-methylcitrate dehydratase PrpD"/>
    <property type="match status" value="1"/>
</dbReference>
<dbReference type="Gene3D" id="3.30.1330.120">
    <property type="entry name" value="2-methylcitrate dehydratase PrpD"/>
    <property type="match status" value="1"/>
</dbReference>
<evidence type="ECO:0000259" key="3">
    <source>
        <dbReference type="Pfam" id="PF19305"/>
    </source>
</evidence>
<dbReference type="Pfam" id="PF03972">
    <property type="entry name" value="MmgE_PrpD_N"/>
    <property type="match status" value="1"/>
</dbReference>
<proteinExistence type="inferred from homology"/>
<dbReference type="AlphaFoldDB" id="A0A2S9ISW5"/>
<comment type="caution">
    <text evidence="4">The sequence shown here is derived from an EMBL/GenBank/DDBJ whole genome shotgun (WGS) entry which is preliminary data.</text>
</comment>
<sequence length="459" mass="48396">MSSLTMALARFAAELDSRALPKEVMDWASRTFADTIACGLAGASDEAVHTLRAILPAGIGKAGLWGSNETGHVLNAAQINGVAAHALDFDDCHLVMDGHPSVSIVPGLFALAEERNSSGIELLTAYIAGLETELRLAKICNPAHADRGWHPTATFGVIGAAVACSHLLQLDQNGVATAIAIAASCSSGLRANSGTMAKPLHAAQATRNGLQAALLAEHGFSANLTALEHRFGFIAAYCGGPSREWQVVLAELEGTFLLLEPGIAIKQYPCCAFIHSAIDAAGQLRVQIDQPDDVTSVTVRLHSRRLRNIDRPVPKDGLDAKFSAQYLTARSLLQNTIGFSDFSAGAIADETVAALSTKVKLEPHEDGDLSFGQVEVVLADGRKLSAEDSVAMGRGPSNPLSDEQFADKFHGCTAEVLTHEESRRLLSALLALSDQPSTAAIGKLMLGSATTRHSKLEKV</sequence>
<dbReference type="InterPro" id="IPR045336">
    <property type="entry name" value="MmgE_PrpD_N"/>
</dbReference>
<dbReference type="InterPro" id="IPR005656">
    <property type="entry name" value="MmgE_PrpD"/>
</dbReference>
<feature type="domain" description="MmgE/PrpD C-terminal" evidence="3">
    <location>
        <begin position="268"/>
        <end position="428"/>
    </location>
</feature>
<dbReference type="Pfam" id="PF19305">
    <property type="entry name" value="MmgE_PrpD_C"/>
    <property type="match status" value="1"/>
</dbReference>
<reference evidence="4 5" key="1">
    <citation type="submission" date="2018-02" db="EMBL/GenBank/DDBJ databases">
        <title>The draft genome of Phyllobacterium sp. 1N-3.</title>
        <authorList>
            <person name="Liu L."/>
            <person name="Li L."/>
            <person name="Zhang X."/>
            <person name="Wang T."/>
            <person name="Liang L."/>
        </authorList>
    </citation>
    <scope>NUCLEOTIDE SEQUENCE [LARGE SCALE GENOMIC DNA]</scope>
    <source>
        <strain evidence="4 5">1N-3</strain>
    </source>
</reference>
<gene>
    <name evidence="4" type="ORF">C5748_10175</name>
</gene>
<dbReference type="EMBL" id="PVBR01000006">
    <property type="protein sequence ID" value="PRD43614.1"/>
    <property type="molecule type" value="Genomic_DNA"/>
</dbReference>